<evidence type="ECO:0000259" key="8">
    <source>
        <dbReference type="SMART" id="SM00906"/>
    </source>
</evidence>
<evidence type="ECO:0000256" key="2">
    <source>
        <dbReference type="ARBA" id="ARBA00022833"/>
    </source>
</evidence>
<proteinExistence type="predicted"/>
<gene>
    <name evidence="9" type="ORF">FALBO_7686</name>
</gene>
<dbReference type="Pfam" id="PF04082">
    <property type="entry name" value="Fungal_trans"/>
    <property type="match status" value="1"/>
</dbReference>
<evidence type="ECO:0000256" key="1">
    <source>
        <dbReference type="ARBA" id="ARBA00022723"/>
    </source>
</evidence>
<comment type="caution">
    <text evidence="9">The sequence shown here is derived from an EMBL/GenBank/DDBJ whole genome shotgun (WGS) entry which is preliminary data.</text>
</comment>
<dbReference type="Proteomes" id="UP000554235">
    <property type="component" value="Unassembled WGS sequence"/>
</dbReference>
<keyword evidence="5" id="KW-0804">Transcription</keyword>
<evidence type="ECO:0000256" key="6">
    <source>
        <dbReference type="ARBA" id="ARBA00023242"/>
    </source>
</evidence>
<evidence type="ECO:0000313" key="9">
    <source>
        <dbReference type="EMBL" id="KAF4465465.1"/>
    </source>
</evidence>
<dbReference type="PANTHER" id="PTHR31313">
    <property type="entry name" value="TY1 ENHANCER ACTIVATOR"/>
    <property type="match status" value="1"/>
</dbReference>
<dbReference type="SMART" id="SM00906">
    <property type="entry name" value="Fungal_trans"/>
    <property type="match status" value="1"/>
</dbReference>
<evidence type="ECO:0000313" key="10">
    <source>
        <dbReference type="Proteomes" id="UP000554235"/>
    </source>
</evidence>
<dbReference type="GO" id="GO:0003677">
    <property type="term" value="F:DNA binding"/>
    <property type="evidence" value="ECO:0007669"/>
    <property type="project" value="UniProtKB-KW"/>
</dbReference>
<keyword evidence="2" id="KW-0862">Zinc</keyword>
<evidence type="ECO:0000256" key="3">
    <source>
        <dbReference type="ARBA" id="ARBA00023015"/>
    </source>
</evidence>
<reference evidence="9 10" key="1">
    <citation type="submission" date="2020-01" db="EMBL/GenBank/DDBJ databases">
        <title>Identification and distribution of gene clusters putatively required for synthesis of sphingolipid metabolism inhibitors in phylogenetically diverse species of the filamentous fungus Fusarium.</title>
        <authorList>
            <person name="Kim H.-S."/>
            <person name="Busman M."/>
            <person name="Brown D.W."/>
            <person name="Divon H."/>
            <person name="Uhlig S."/>
            <person name="Proctor R.H."/>
        </authorList>
    </citation>
    <scope>NUCLEOTIDE SEQUENCE [LARGE SCALE GENOMIC DNA]</scope>
    <source>
        <strain evidence="9 10">NRRL 20459</strain>
    </source>
</reference>
<dbReference type="GO" id="GO:0008270">
    <property type="term" value="F:zinc ion binding"/>
    <property type="evidence" value="ECO:0007669"/>
    <property type="project" value="InterPro"/>
</dbReference>
<feature type="compositionally biased region" description="Low complexity" evidence="7">
    <location>
        <begin position="341"/>
        <end position="354"/>
    </location>
</feature>
<protein>
    <submittedName>
        <fullName evidence="9">Transcription factor</fullName>
    </submittedName>
</protein>
<dbReference type="CDD" id="cd12148">
    <property type="entry name" value="fungal_TF_MHR"/>
    <property type="match status" value="1"/>
</dbReference>
<dbReference type="InterPro" id="IPR007219">
    <property type="entry name" value="XnlR_reg_dom"/>
</dbReference>
<feature type="region of interest" description="Disordered" evidence="7">
    <location>
        <begin position="337"/>
        <end position="375"/>
    </location>
</feature>
<evidence type="ECO:0000256" key="5">
    <source>
        <dbReference type="ARBA" id="ARBA00023163"/>
    </source>
</evidence>
<evidence type="ECO:0000256" key="7">
    <source>
        <dbReference type="SAM" id="MobiDB-lite"/>
    </source>
</evidence>
<keyword evidence="4" id="KW-0238">DNA-binding</keyword>
<evidence type="ECO:0000256" key="4">
    <source>
        <dbReference type="ARBA" id="ARBA00023125"/>
    </source>
</evidence>
<dbReference type="AlphaFoldDB" id="A0A8H4PAL2"/>
<keyword evidence="3" id="KW-0805">Transcription regulation</keyword>
<dbReference type="OrthoDB" id="2154091at2759"/>
<feature type="domain" description="Xylanolytic transcriptional activator regulatory" evidence="8">
    <location>
        <begin position="114"/>
        <end position="191"/>
    </location>
</feature>
<sequence>MNVHHITVQNDGMKYLELLGVEKEVPPDIEEHLTGLYFAWQDPSSHVVDKGLFEAARIQWHNGQDTPYYCKSLSNAICAALLEIELDSPASVATIQTLVILSAHENGNGRDARGWLYSGMAMRLAFLLGLHQDLSHYVSKGLLTQAEVDLRKVVFWSACVVDHAWSFHIGQPFRFALKDATVTKPLLNGDRCEQWTPYLKPTSSLAPVTDRTGLVCRYQASLFEAMGPLSTTVYGDMSIPKTTLQELNAQTVAGLLKWKEDLPSELQGINDDHNASYLPHVLLLHMQYHQAIIYAHRPCMSKSYLQPQPPRGPGAGHARQMCMDSARLQRHWDIQYKSNNGSRRSGPRPGRSSGLQNAPRTFGGSGMSDVGPLPEAENLESASANDTIDFGLDLDLDWMLTDDLEGISPSWGSFFSVTSGGVVPNT</sequence>
<keyword evidence="6" id="KW-0539">Nucleus</keyword>
<keyword evidence="10" id="KW-1185">Reference proteome</keyword>
<organism evidence="9 10">
    <name type="scientific">Fusarium albosuccineum</name>
    <dbReference type="NCBI Taxonomy" id="1237068"/>
    <lineage>
        <taxon>Eukaryota</taxon>
        <taxon>Fungi</taxon>
        <taxon>Dikarya</taxon>
        <taxon>Ascomycota</taxon>
        <taxon>Pezizomycotina</taxon>
        <taxon>Sordariomycetes</taxon>
        <taxon>Hypocreomycetidae</taxon>
        <taxon>Hypocreales</taxon>
        <taxon>Nectriaceae</taxon>
        <taxon>Fusarium</taxon>
        <taxon>Fusarium decemcellulare species complex</taxon>
    </lineage>
</organism>
<dbReference type="GO" id="GO:0006351">
    <property type="term" value="P:DNA-templated transcription"/>
    <property type="evidence" value="ECO:0007669"/>
    <property type="project" value="InterPro"/>
</dbReference>
<dbReference type="PANTHER" id="PTHR31313:SF77">
    <property type="entry name" value="ZN(II)2CYS6 TRANSCRIPTION FACTOR (EUROFUNG)"/>
    <property type="match status" value="1"/>
</dbReference>
<name>A0A8H4PAL2_9HYPO</name>
<accession>A0A8H4PAL2</accession>
<dbReference type="InterPro" id="IPR051615">
    <property type="entry name" value="Transcr_Regulatory_Elem"/>
</dbReference>
<keyword evidence="1" id="KW-0479">Metal-binding</keyword>
<dbReference type="EMBL" id="JAADYS010001028">
    <property type="protein sequence ID" value="KAF4465465.1"/>
    <property type="molecule type" value="Genomic_DNA"/>
</dbReference>